<keyword evidence="11 12" id="KW-0539">Nucleus</keyword>
<evidence type="ECO:0000256" key="7">
    <source>
        <dbReference type="ARBA" id="ARBA00023002"/>
    </source>
</evidence>
<dbReference type="PROSITE" id="PS51184">
    <property type="entry name" value="JMJC"/>
    <property type="match status" value="1"/>
</dbReference>
<evidence type="ECO:0000256" key="8">
    <source>
        <dbReference type="ARBA" id="ARBA00023004"/>
    </source>
</evidence>
<evidence type="ECO:0000256" key="4">
    <source>
        <dbReference type="ARBA" id="ARBA00022723"/>
    </source>
</evidence>
<evidence type="ECO:0000313" key="16">
    <source>
        <dbReference type="Proteomes" id="UP001634394"/>
    </source>
</evidence>
<dbReference type="Pfam" id="PF21233">
    <property type="entry name" value="WHD_RIOX1"/>
    <property type="match status" value="1"/>
</dbReference>
<dbReference type="InterPro" id="IPR049043">
    <property type="entry name" value="WHD_RIOX1"/>
</dbReference>
<keyword evidence="7 12" id="KW-0560">Oxidoreductase</keyword>
<dbReference type="GO" id="GO:0006325">
    <property type="term" value="P:chromatin organization"/>
    <property type="evidence" value="ECO:0007669"/>
    <property type="project" value="UniProtKB-KW"/>
</dbReference>
<dbReference type="InterPro" id="IPR039994">
    <property type="entry name" value="NO66-like"/>
</dbReference>
<dbReference type="FunFam" id="2.60.120.650:FF:000013">
    <property type="entry name" value="Ribosomal oxygenase 1"/>
    <property type="match status" value="1"/>
</dbReference>
<reference evidence="15 16" key="1">
    <citation type="submission" date="2024-11" db="EMBL/GenBank/DDBJ databases">
        <title>Chromosome-level genome assembly of the freshwater bivalve Anodonta woodiana.</title>
        <authorList>
            <person name="Chen X."/>
        </authorList>
    </citation>
    <scope>NUCLEOTIDE SEQUENCE [LARGE SCALE GENOMIC DNA]</scope>
    <source>
        <strain evidence="15">MN2024</strain>
        <tissue evidence="15">Gills</tissue>
    </source>
</reference>
<dbReference type="Proteomes" id="UP001634394">
    <property type="component" value="Unassembled WGS sequence"/>
</dbReference>
<dbReference type="GO" id="GO:0005506">
    <property type="term" value="F:iron ion binding"/>
    <property type="evidence" value="ECO:0007669"/>
    <property type="project" value="UniProtKB-UniRule"/>
</dbReference>
<comment type="similarity">
    <text evidence="2">Belongs to the ROX family. NO66 subfamily.</text>
</comment>
<comment type="cofactor">
    <cofactor evidence="12">
        <name>Fe(2+)</name>
        <dbReference type="ChEBI" id="CHEBI:29033"/>
    </cofactor>
    <text evidence="12">Binds 1 Fe(2+) ion per subunit.</text>
</comment>
<keyword evidence="3" id="KW-0678">Repressor</keyword>
<dbReference type="Gene3D" id="1.10.10.1500">
    <property type="entry name" value="JmjC domain-containing ribosomal oxygenase (ROX), dimer domain"/>
    <property type="match status" value="1"/>
</dbReference>
<comment type="caution">
    <text evidence="15">The sequence shown here is derived from an EMBL/GenBank/DDBJ whole genome shotgun (WGS) entry which is preliminary data.</text>
</comment>
<keyword evidence="8 12" id="KW-0408">Iron</keyword>
<protein>
    <recommendedName>
        <fullName evidence="12">Bifunctional lysine-specific demethylase and histidyl-hydroxylase</fullName>
        <ecNumber evidence="12">1.14.11.-</ecNumber>
    </recommendedName>
</protein>
<dbReference type="InterPro" id="IPR003347">
    <property type="entry name" value="JmjC_dom"/>
</dbReference>
<dbReference type="Gene3D" id="3.90.930.40">
    <property type="match status" value="1"/>
</dbReference>
<evidence type="ECO:0000256" key="5">
    <source>
        <dbReference type="ARBA" id="ARBA00022853"/>
    </source>
</evidence>
<feature type="domain" description="JmjC" evidence="14">
    <location>
        <begin position="318"/>
        <end position="457"/>
    </location>
</feature>
<evidence type="ECO:0000256" key="10">
    <source>
        <dbReference type="ARBA" id="ARBA00023163"/>
    </source>
</evidence>
<dbReference type="Pfam" id="PF08007">
    <property type="entry name" value="JmjC_2"/>
    <property type="match status" value="1"/>
</dbReference>
<gene>
    <name evidence="15" type="ORF">ACJMK2_036331</name>
</gene>
<keyword evidence="16" id="KW-1185">Reference proteome</keyword>
<dbReference type="FunFam" id="1.10.10.1500:FF:000001">
    <property type="entry name" value="ribosomal oxygenase 1 isoform X1"/>
    <property type="match status" value="1"/>
</dbReference>
<sequence>MKKVSAFSVFKMKKEKEDSPSIEAPEPLRKATSTPVIPKEEKKKKNILKGGSFRGSLRGTKKIRPTILTDGFGNSPYVAGDTGTVKLTAVKPSPDHHKEMQSLKTSMEKMVNGSENNSILEKGKAAKVKKSPKLITPKSKKSSDSSISNISLPPKPVRAVEDTPKKRHQDDESLVAPAPKRKKAEKLSGVNSSNNRTSERDSSKVSKNSTLYMYDSSKEAEKVFECLIHPVKMDKFFKELWEKKPLLVKRHMSQYNSGWFSTAELQKILQEENIKFGVNLDITSYVNGKRETHNPPGRAYAPVVWDFYQNGCSVRMLNPQTYSKNVWKLLSRLQEFFGCCIGANVYLTPAGSQGFAPHYDDIEAFILQLEGKKHWKLYAPRNVQETLPRFSSGNFDQGEIGEPILDVVLEAGDLLYFPRGTIHQAKTMEDAHSLHITVSCYQKNTWGDFLEQLVPRALHIAVEEDIEFREGMPLDYLNYMGLAFMDIDNPRRKDFLQKVTSLVEKMMSKYAPVDAACDQMGKHFVHDSLPPVLSDFEKENSIHGTGEHWEESKKQVVGTVEIEPDTRIKIIRKGILRLVTEDENVRIYHSLDNTRIYHGIDPQYIEITAEAAPAVEYLILAYPDYVPVDSLPLVTIEDRIEIASTLYDYGLIMTEEPLEPVDDDDASKDKGRDNS</sequence>
<evidence type="ECO:0000256" key="2">
    <source>
        <dbReference type="ARBA" id="ARBA00010309"/>
    </source>
</evidence>
<proteinExistence type="inferred from homology"/>
<evidence type="ECO:0000256" key="9">
    <source>
        <dbReference type="ARBA" id="ARBA00023015"/>
    </source>
</evidence>
<feature type="region of interest" description="Disordered" evidence="13">
    <location>
        <begin position="1"/>
        <end position="58"/>
    </location>
</feature>
<dbReference type="EMBL" id="JBJQND010000006">
    <property type="protein sequence ID" value="KAL3873184.1"/>
    <property type="molecule type" value="Genomic_DNA"/>
</dbReference>
<organism evidence="15 16">
    <name type="scientific">Sinanodonta woodiana</name>
    <name type="common">Chinese pond mussel</name>
    <name type="synonym">Anodonta woodiana</name>
    <dbReference type="NCBI Taxonomy" id="1069815"/>
    <lineage>
        <taxon>Eukaryota</taxon>
        <taxon>Metazoa</taxon>
        <taxon>Spiralia</taxon>
        <taxon>Lophotrochozoa</taxon>
        <taxon>Mollusca</taxon>
        <taxon>Bivalvia</taxon>
        <taxon>Autobranchia</taxon>
        <taxon>Heteroconchia</taxon>
        <taxon>Palaeoheterodonta</taxon>
        <taxon>Unionida</taxon>
        <taxon>Unionoidea</taxon>
        <taxon>Unionidae</taxon>
        <taxon>Unioninae</taxon>
        <taxon>Sinanodonta</taxon>
    </lineage>
</organism>
<keyword evidence="9 12" id="KW-0805">Transcription regulation</keyword>
<keyword evidence="4 12" id="KW-0479">Metal-binding</keyword>
<dbReference type="FunFam" id="3.90.930.40:FF:000001">
    <property type="entry name" value="ribosomal oxygenase 1 isoform X1"/>
    <property type="match status" value="1"/>
</dbReference>
<dbReference type="PANTHER" id="PTHR13096:SF8">
    <property type="entry name" value="RIBOSOMAL OXYGENASE 1"/>
    <property type="match status" value="1"/>
</dbReference>
<dbReference type="EC" id="1.14.11.-" evidence="12"/>
<comment type="function">
    <text evidence="12">Oxygenase that can act as both a histone lysine demethylase and a ribosomal histidine hydroxylase.</text>
</comment>
<evidence type="ECO:0000256" key="12">
    <source>
        <dbReference type="RuleBase" id="RU366061"/>
    </source>
</evidence>
<keyword evidence="6 12" id="KW-0223">Dioxygenase</keyword>
<evidence type="ECO:0000256" key="11">
    <source>
        <dbReference type="ARBA" id="ARBA00023242"/>
    </source>
</evidence>
<dbReference type="EMBL" id="JBJQND010000006">
    <property type="protein sequence ID" value="KAL3873183.1"/>
    <property type="molecule type" value="Genomic_DNA"/>
</dbReference>
<feature type="region of interest" description="Disordered" evidence="13">
    <location>
        <begin position="88"/>
        <end position="206"/>
    </location>
</feature>
<evidence type="ECO:0000256" key="3">
    <source>
        <dbReference type="ARBA" id="ARBA00022491"/>
    </source>
</evidence>
<feature type="compositionally biased region" description="Basic and acidic residues" evidence="13">
    <location>
        <begin position="158"/>
        <end position="171"/>
    </location>
</feature>
<evidence type="ECO:0000256" key="1">
    <source>
        <dbReference type="ARBA" id="ARBA00004123"/>
    </source>
</evidence>
<evidence type="ECO:0000256" key="13">
    <source>
        <dbReference type="SAM" id="MobiDB-lite"/>
    </source>
</evidence>
<accession>A0ABD3WGW2</accession>
<evidence type="ECO:0000313" key="15">
    <source>
        <dbReference type="EMBL" id="KAL3873184.1"/>
    </source>
</evidence>
<dbReference type="SMART" id="SM00558">
    <property type="entry name" value="JmjC"/>
    <property type="match status" value="1"/>
</dbReference>
<dbReference type="AlphaFoldDB" id="A0ABD3WGW2"/>
<evidence type="ECO:0000259" key="14">
    <source>
        <dbReference type="PROSITE" id="PS51184"/>
    </source>
</evidence>
<name>A0ABD3WGW2_SINWO</name>
<dbReference type="SUPFAM" id="SSF51197">
    <property type="entry name" value="Clavaminate synthase-like"/>
    <property type="match status" value="1"/>
</dbReference>
<dbReference type="Gene3D" id="2.60.120.650">
    <property type="entry name" value="Cupin"/>
    <property type="match status" value="1"/>
</dbReference>
<keyword evidence="5" id="KW-0156">Chromatin regulator</keyword>
<dbReference type="GO" id="GO:0016706">
    <property type="term" value="F:2-oxoglutarate-dependent dioxygenase activity"/>
    <property type="evidence" value="ECO:0007669"/>
    <property type="project" value="UniProtKB-UniRule"/>
</dbReference>
<evidence type="ECO:0000256" key="6">
    <source>
        <dbReference type="ARBA" id="ARBA00022964"/>
    </source>
</evidence>
<keyword evidence="10 12" id="KW-0804">Transcription</keyword>
<dbReference type="GO" id="GO:0005634">
    <property type="term" value="C:nucleus"/>
    <property type="evidence" value="ECO:0007669"/>
    <property type="project" value="UniProtKB-SubCell"/>
</dbReference>
<dbReference type="PANTHER" id="PTHR13096">
    <property type="entry name" value="MINA53 MYC INDUCED NUCLEAR ANTIGEN"/>
    <property type="match status" value="1"/>
</dbReference>
<comment type="subcellular location">
    <subcellularLocation>
        <location evidence="1 12">Nucleus</location>
    </subcellularLocation>
</comment>